<dbReference type="Proteomes" id="UP000275456">
    <property type="component" value="Unassembled WGS sequence"/>
</dbReference>
<evidence type="ECO:0000256" key="2">
    <source>
        <dbReference type="SAM" id="Phobius"/>
    </source>
</evidence>
<feature type="transmembrane region" description="Helical" evidence="2">
    <location>
        <begin position="226"/>
        <end position="244"/>
    </location>
</feature>
<keyword evidence="4" id="KW-1185">Reference proteome</keyword>
<name>A0A3N2AWG8_9MICO</name>
<feature type="transmembrane region" description="Helical" evidence="2">
    <location>
        <begin position="131"/>
        <end position="156"/>
    </location>
</feature>
<keyword evidence="2" id="KW-1133">Transmembrane helix</keyword>
<dbReference type="EMBL" id="RKHJ01000001">
    <property type="protein sequence ID" value="ROR67371.1"/>
    <property type="molecule type" value="Genomic_DNA"/>
</dbReference>
<reference evidence="3 4" key="1">
    <citation type="submission" date="2018-11" db="EMBL/GenBank/DDBJ databases">
        <title>Sequencing the genomes of 1000 actinobacteria strains.</title>
        <authorList>
            <person name="Klenk H.-P."/>
        </authorList>
    </citation>
    <scope>NUCLEOTIDE SEQUENCE [LARGE SCALE GENOMIC DNA]</scope>
    <source>
        <strain evidence="3 4">DSM 9580</strain>
    </source>
</reference>
<sequence>MSNSILVLAPLALCAGMVALFVFRASPRTTFVMWAFVLFLVPIWVGVTVSFFWAAITLVTLAAIASNFADVRLAISDAFVAVFALLVLILFALQLATLSHSVIAILQWVVPYAWGRMVLARVPALFVTRTIAAFATVAGILALVEFATGSNFFVLIPGPGPFAEWGNLQPRSDFLRAEGAFGHAIALGASLAMASAFVLGTRWSAPAIVLSLAVLVGAVVVSFSRIGIITVALTIAVSIVVMPGIRRAARWWVVVGGVTAIAILVPFLGDVFSDAGDEASGSADYRTGLLSLVSEVRLFGSAGDWQGRIEGGVYFGTFAGSVDNALLLIALRFGWVPVLLVAALLVALILNVLRGRANPASIAVVCQVPALFAVALITQFGSFLWFLTGLAVAWTAMQDDADALRDRSSQPLPVGLEPAGGTWSSARRIP</sequence>
<organism evidence="3 4">
    <name type="scientific">Agrococcus jenensis</name>
    <dbReference type="NCBI Taxonomy" id="46353"/>
    <lineage>
        <taxon>Bacteria</taxon>
        <taxon>Bacillati</taxon>
        <taxon>Actinomycetota</taxon>
        <taxon>Actinomycetes</taxon>
        <taxon>Micrococcales</taxon>
        <taxon>Microbacteriaceae</taxon>
        <taxon>Agrococcus</taxon>
    </lineage>
</organism>
<feature type="transmembrane region" description="Helical" evidence="2">
    <location>
        <begin position="251"/>
        <end position="269"/>
    </location>
</feature>
<evidence type="ECO:0000256" key="1">
    <source>
        <dbReference type="SAM" id="MobiDB-lite"/>
    </source>
</evidence>
<dbReference type="OrthoDB" id="3253728at2"/>
<keyword evidence="2" id="KW-0472">Membrane</keyword>
<gene>
    <name evidence="3" type="ORF">EDD26_2782</name>
</gene>
<feature type="transmembrane region" description="Helical" evidence="2">
    <location>
        <begin position="203"/>
        <end position="220"/>
    </location>
</feature>
<protein>
    <recommendedName>
        <fullName evidence="5">O-antigen ligase-like membrane protein</fullName>
    </recommendedName>
</protein>
<proteinExistence type="predicted"/>
<dbReference type="AlphaFoldDB" id="A0A3N2AWG8"/>
<feature type="transmembrane region" description="Helical" evidence="2">
    <location>
        <begin position="73"/>
        <end position="96"/>
    </location>
</feature>
<accession>A0A3N2AWG8</accession>
<feature type="transmembrane region" description="Helical" evidence="2">
    <location>
        <begin position="34"/>
        <end position="61"/>
    </location>
</feature>
<dbReference type="RefSeq" id="WP_123698242.1">
    <property type="nucleotide sequence ID" value="NZ_RKHJ01000001.1"/>
</dbReference>
<feature type="transmembrane region" description="Helical" evidence="2">
    <location>
        <begin position="180"/>
        <end position="198"/>
    </location>
</feature>
<evidence type="ECO:0000313" key="3">
    <source>
        <dbReference type="EMBL" id="ROR67371.1"/>
    </source>
</evidence>
<evidence type="ECO:0008006" key="5">
    <source>
        <dbReference type="Google" id="ProtNLM"/>
    </source>
</evidence>
<feature type="transmembrane region" description="Helical" evidence="2">
    <location>
        <begin position="362"/>
        <end position="387"/>
    </location>
</feature>
<comment type="caution">
    <text evidence="3">The sequence shown here is derived from an EMBL/GenBank/DDBJ whole genome shotgun (WGS) entry which is preliminary data.</text>
</comment>
<feature type="transmembrane region" description="Helical" evidence="2">
    <location>
        <begin position="325"/>
        <end position="350"/>
    </location>
</feature>
<keyword evidence="2" id="KW-0812">Transmembrane</keyword>
<feature type="region of interest" description="Disordered" evidence="1">
    <location>
        <begin position="408"/>
        <end position="430"/>
    </location>
</feature>
<evidence type="ECO:0000313" key="4">
    <source>
        <dbReference type="Proteomes" id="UP000275456"/>
    </source>
</evidence>